<sequence>MVPHLKEVIGAGGELSVNERSLLATAYSSMVCTRRSSLRTILSIEQKKQPRVNEEHIATTRGYRKKIENELEIVCSDVLDLLDGSLIPNAGTVESKVFYYKMKGDYSRYLAEFTLGEKHTAAVSSAYMAYKGTSKIATDFVQTEFAATHRLRLGLALNVSVFYYEILNLHNHARHLAKRTFDDAIAELSGIAKEPDDESITIIRMLRDNLFLWTSTDSGQRGASTQATLMEKLSVTY</sequence>
<dbReference type="EMBL" id="CABFNP030000967">
    <property type="protein sequence ID" value="CAI6089250.1"/>
    <property type="molecule type" value="Genomic_DNA"/>
</dbReference>
<evidence type="ECO:0000313" key="5">
    <source>
        <dbReference type="Proteomes" id="UP001160390"/>
    </source>
</evidence>
<dbReference type="AlphaFoldDB" id="A0AA35Q2M0"/>
<dbReference type="PIRSF" id="PIRSF000868">
    <property type="entry name" value="14-3-3"/>
    <property type="match status" value="1"/>
</dbReference>
<dbReference type="Pfam" id="PF00244">
    <property type="entry name" value="14-3-3"/>
    <property type="match status" value="1"/>
</dbReference>
<evidence type="ECO:0000259" key="3">
    <source>
        <dbReference type="SMART" id="SM00101"/>
    </source>
</evidence>
<evidence type="ECO:0000256" key="2">
    <source>
        <dbReference type="PIRSR" id="PIRSR000868-1"/>
    </source>
</evidence>
<reference evidence="4" key="1">
    <citation type="submission" date="2023-01" db="EMBL/GenBank/DDBJ databases">
        <authorList>
            <person name="Piombo E."/>
        </authorList>
    </citation>
    <scope>NUCLEOTIDE SEQUENCE</scope>
</reference>
<dbReference type="Proteomes" id="UP001160390">
    <property type="component" value="Unassembled WGS sequence"/>
</dbReference>
<protein>
    <recommendedName>
        <fullName evidence="3">14-3-3 domain-containing protein</fullName>
    </recommendedName>
</protein>
<comment type="caution">
    <text evidence="4">The sequence shown here is derived from an EMBL/GenBank/DDBJ whole genome shotgun (WGS) entry which is preliminary data.</text>
</comment>
<dbReference type="InterPro" id="IPR000308">
    <property type="entry name" value="14-3-3"/>
</dbReference>
<feature type="site" description="Interaction with phosphoserine on interacting protein" evidence="2">
    <location>
        <position position="35"/>
    </location>
</feature>
<dbReference type="InterPro" id="IPR036815">
    <property type="entry name" value="14-3-3_dom_sf"/>
</dbReference>
<evidence type="ECO:0000313" key="4">
    <source>
        <dbReference type="EMBL" id="CAI6089250.1"/>
    </source>
</evidence>
<evidence type="ECO:0000256" key="1">
    <source>
        <dbReference type="ARBA" id="ARBA00006141"/>
    </source>
</evidence>
<dbReference type="SMART" id="SM00101">
    <property type="entry name" value="14_3_3"/>
    <property type="match status" value="1"/>
</dbReference>
<gene>
    <name evidence="4" type="ORF">CCHLO57077_00018773</name>
</gene>
<name>A0AA35Q2M0_9HYPO</name>
<feature type="domain" description="14-3-3" evidence="3">
    <location>
        <begin position="1"/>
        <end position="227"/>
    </location>
</feature>
<feature type="site" description="Interaction with phosphoserine on interacting protein" evidence="2">
    <location>
        <position position="108"/>
    </location>
</feature>
<organism evidence="4 5">
    <name type="scientific">Clonostachys chloroleuca</name>
    <dbReference type="NCBI Taxonomy" id="1926264"/>
    <lineage>
        <taxon>Eukaryota</taxon>
        <taxon>Fungi</taxon>
        <taxon>Dikarya</taxon>
        <taxon>Ascomycota</taxon>
        <taxon>Pezizomycotina</taxon>
        <taxon>Sordariomycetes</taxon>
        <taxon>Hypocreomycetidae</taxon>
        <taxon>Hypocreales</taxon>
        <taxon>Bionectriaceae</taxon>
        <taxon>Clonostachys</taxon>
    </lineage>
</organism>
<dbReference type="InterPro" id="IPR023410">
    <property type="entry name" value="14-3-3_domain"/>
</dbReference>
<dbReference type="SUPFAM" id="SSF48445">
    <property type="entry name" value="14-3-3 protein"/>
    <property type="match status" value="1"/>
</dbReference>
<keyword evidence="5" id="KW-1185">Reference proteome</keyword>
<proteinExistence type="inferred from homology"/>
<accession>A0AA35Q2M0</accession>
<dbReference type="PANTHER" id="PTHR18860">
    <property type="entry name" value="14-3-3 PROTEIN"/>
    <property type="match status" value="1"/>
</dbReference>
<dbReference type="Gene3D" id="1.20.190.20">
    <property type="entry name" value="14-3-3 domain"/>
    <property type="match status" value="1"/>
</dbReference>
<dbReference type="PRINTS" id="PR00305">
    <property type="entry name" value="1433ZETA"/>
</dbReference>
<comment type="similarity">
    <text evidence="1">Belongs to the 14-3-3 family.</text>
</comment>